<proteinExistence type="predicted"/>
<comment type="caution">
    <text evidence="2">The sequence shown here is derived from an EMBL/GenBank/DDBJ whole genome shotgun (WGS) entry which is preliminary data.</text>
</comment>
<evidence type="ECO:0000313" key="2">
    <source>
        <dbReference type="EMBL" id="GAA3829470.1"/>
    </source>
</evidence>
<evidence type="ECO:0000256" key="1">
    <source>
        <dbReference type="SAM" id="MobiDB-lite"/>
    </source>
</evidence>
<gene>
    <name evidence="2" type="ORF">GCM10022242_33540</name>
</gene>
<dbReference type="Proteomes" id="UP001501821">
    <property type="component" value="Unassembled WGS sequence"/>
</dbReference>
<reference evidence="3" key="1">
    <citation type="journal article" date="2019" name="Int. J. Syst. Evol. Microbiol.">
        <title>The Global Catalogue of Microorganisms (GCM) 10K type strain sequencing project: providing services to taxonomists for standard genome sequencing and annotation.</title>
        <authorList>
            <consortium name="The Broad Institute Genomics Platform"/>
            <consortium name="The Broad Institute Genome Sequencing Center for Infectious Disease"/>
            <person name="Wu L."/>
            <person name="Ma J."/>
        </authorList>
    </citation>
    <scope>NUCLEOTIDE SEQUENCE [LARGE SCALE GENOMIC DNA]</scope>
    <source>
        <strain evidence="3">JCM 16953</strain>
    </source>
</reference>
<keyword evidence="3" id="KW-1185">Reference proteome</keyword>
<evidence type="ECO:0000313" key="3">
    <source>
        <dbReference type="Proteomes" id="UP001501821"/>
    </source>
</evidence>
<dbReference type="EMBL" id="BAABAH010000014">
    <property type="protein sequence ID" value="GAA3829470.1"/>
    <property type="molecule type" value="Genomic_DNA"/>
</dbReference>
<organism evidence="2 3">
    <name type="scientific">Nocardioides panacisoli</name>
    <dbReference type="NCBI Taxonomy" id="627624"/>
    <lineage>
        <taxon>Bacteria</taxon>
        <taxon>Bacillati</taxon>
        <taxon>Actinomycetota</taxon>
        <taxon>Actinomycetes</taxon>
        <taxon>Propionibacteriales</taxon>
        <taxon>Nocardioidaceae</taxon>
        <taxon>Nocardioides</taxon>
    </lineage>
</organism>
<sequence>MLDAVESVADDVDADALVEELLGADDDVSLSDALSSPPELQAEAARHSETAATASNVRRPFRAGRNIGSSSEASGDVTPRG</sequence>
<name>A0ABP7IYK4_9ACTN</name>
<accession>A0ABP7IYK4</accession>
<protein>
    <submittedName>
        <fullName evidence="2">Uncharacterized protein</fullName>
    </submittedName>
</protein>
<feature type="region of interest" description="Disordered" evidence="1">
    <location>
        <begin position="26"/>
        <end position="81"/>
    </location>
</feature>